<evidence type="ECO:0000313" key="2">
    <source>
        <dbReference type="Proteomes" id="UP001140091"/>
    </source>
</evidence>
<name>A0A9W8JME2_9AGAR</name>
<dbReference type="EMBL" id="JANBPK010000742">
    <property type="protein sequence ID" value="KAJ2933475.1"/>
    <property type="molecule type" value="Genomic_DNA"/>
</dbReference>
<comment type="caution">
    <text evidence="1">The sequence shown here is derived from an EMBL/GenBank/DDBJ whole genome shotgun (WGS) entry which is preliminary data.</text>
</comment>
<sequence length="207" mass="22766">MNHKSVMFLTKGRRTHILSNPLPTKIASVEPLHVIFWKNTPKQVSARVCRPTRESLTAPARYTLSKLPFLQVIGFGEAGVEVYETPLTFLYDGYRNANGNGKGKSRAVQPDSIRAEEDLGGDVGYLQSGGNWDQAEELYSSGLDRAESFAPSMSGASMNTVDSEDVPAMLKQEAGMYGWCRKGLEDYRIFWLGGTFDDSDPGGDTDS</sequence>
<protein>
    <submittedName>
        <fullName evidence="1">Uncharacterized protein</fullName>
    </submittedName>
</protein>
<reference evidence="1" key="1">
    <citation type="submission" date="2022-06" db="EMBL/GenBank/DDBJ databases">
        <title>Genome Sequence of Candolleomyces eurysporus.</title>
        <authorList>
            <person name="Buettner E."/>
        </authorList>
    </citation>
    <scope>NUCLEOTIDE SEQUENCE</scope>
    <source>
        <strain evidence="1">VTCC 930004</strain>
    </source>
</reference>
<feature type="non-terminal residue" evidence="1">
    <location>
        <position position="207"/>
    </location>
</feature>
<keyword evidence="2" id="KW-1185">Reference proteome</keyword>
<evidence type="ECO:0000313" key="1">
    <source>
        <dbReference type="EMBL" id="KAJ2933475.1"/>
    </source>
</evidence>
<accession>A0A9W8JME2</accession>
<proteinExistence type="predicted"/>
<dbReference type="AlphaFoldDB" id="A0A9W8JME2"/>
<dbReference type="OrthoDB" id="2590590at2759"/>
<organism evidence="1 2">
    <name type="scientific">Candolleomyces eurysporus</name>
    <dbReference type="NCBI Taxonomy" id="2828524"/>
    <lineage>
        <taxon>Eukaryota</taxon>
        <taxon>Fungi</taxon>
        <taxon>Dikarya</taxon>
        <taxon>Basidiomycota</taxon>
        <taxon>Agaricomycotina</taxon>
        <taxon>Agaricomycetes</taxon>
        <taxon>Agaricomycetidae</taxon>
        <taxon>Agaricales</taxon>
        <taxon>Agaricineae</taxon>
        <taxon>Psathyrellaceae</taxon>
        <taxon>Candolleomyces</taxon>
    </lineage>
</organism>
<dbReference type="Proteomes" id="UP001140091">
    <property type="component" value="Unassembled WGS sequence"/>
</dbReference>
<gene>
    <name evidence="1" type="ORF">H1R20_g3603</name>
</gene>